<feature type="binding site" evidence="9">
    <location>
        <position position="115"/>
    </location>
    <ligand>
        <name>FAD</name>
        <dbReference type="ChEBI" id="CHEBI:57692"/>
    </ligand>
</feature>
<dbReference type="FunFam" id="3.50.50.60:FF:000001">
    <property type="entry name" value="Dihydrolipoyl dehydrogenase, mitochondrial"/>
    <property type="match status" value="1"/>
</dbReference>
<dbReference type="InterPro" id="IPR004099">
    <property type="entry name" value="Pyr_nucl-diS_OxRdtase_dimer"/>
</dbReference>
<comment type="similarity">
    <text evidence="1 11">Belongs to the class-I pyridine nucleotide-disulfide oxidoreductase family.</text>
</comment>
<keyword evidence="5 9" id="KW-0520">NAD</keyword>
<dbReference type="GO" id="GO:0006103">
    <property type="term" value="P:2-oxoglutarate metabolic process"/>
    <property type="evidence" value="ECO:0007669"/>
    <property type="project" value="TreeGrafter"/>
</dbReference>
<evidence type="ECO:0000256" key="2">
    <source>
        <dbReference type="ARBA" id="ARBA00022630"/>
    </source>
</evidence>
<dbReference type="InterPro" id="IPR006258">
    <property type="entry name" value="Lipoamide_DH"/>
</dbReference>
<evidence type="ECO:0000313" key="14">
    <source>
        <dbReference type="EMBL" id="CAD8580134.1"/>
    </source>
</evidence>
<dbReference type="InterPro" id="IPR050151">
    <property type="entry name" value="Class-I_Pyr_Nuc-Dis_Oxidored"/>
</dbReference>
<evidence type="ECO:0000256" key="8">
    <source>
        <dbReference type="PIRSR" id="PIRSR000350-2"/>
    </source>
</evidence>
<feature type="binding site" evidence="9">
    <location>
        <begin position="246"/>
        <end position="253"/>
    </location>
    <ligand>
        <name>NAD(+)</name>
        <dbReference type="ChEBI" id="CHEBI:57540"/>
    </ligand>
</feature>
<dbReference type="PIRSF" id="PIRSF000350">
    <property type="entry name" value="Mercury_reductase_MerA"/>
    <property type="match status" value="1"/>
</dbReference>
<dbReference type="Pfam" id="PF02852">
    <property type="entry name" value="Pyr_redox_dim"/>
    <property type="match status" value="1"/>
</dbReference>
<feature type="disulfide bond" description="Redox-active" evidence="10">
    <location>
        <begin position="106"/>
        <end position="111"/>
    </location>
</feature>
<dbReference type="GO" id="GO:0005739">
    <property type="term" value="C:mitochondrion"/>
    <property type="evidence" value="ECO:0007669"/>
    <property type="project" value="TreeGrafter"/>
</dbReference>
<feature type="domain" description="FAD/NAD(P)-binding" evidence="13">
    <location>
        <begin position="69"/>
        <end position="397"/>
    </location>
</feature>
<dbReference type="InterPro" id="IPR012999">
    <property type="entry name" value="Pyr_OxRdtase_I_AS"/>
</dbReference>
<name>A0A7S0KG00_9CHLO</name>
<comment type="cofactor">
    <cofactor evidence="9 11">
        <name>FAD</name>
        <dbReference type="ChEBI" id="CHEBI:57692"/>
    </cofactor>
    <text evidence="9 11">Binds 1 FAD per subunit.</text>
</comment>
<dbReference type="Gene3D" id="3.30.390.30">
    <property type="match status" value="1"/>
</dbReference>
<dbReference type="GO" id="GO:0004148">
    <property type="term" value="F:dihydrolipoyl dehydrogenase (NADH) activity"/>
    <property type="evidence" value="ECO:0007669"/>
    <property type="project" value="UniProtKB-EC"/>
</dbReference>
<protein>
    <recommendedName>
        <fullName evidence="11">Dihydrolipoyl dehydrogenase</fullName>
        <ecNumber evidence="11">1.8.1.4</ecNumber>
    </recommendedName>
</protein>
<dbReference type="EC" id="1.8.1.4" evidence="11"/>
<keyword evidence="3 9" id="KW-0274">FAD</keyword>
<feature type="binding site" evidence="9">
    <location>
        <position position="180"/>
    </location>
    <ligand>
        <name>FAD</name>
        <dbReference type="ChEBI" id="CHEBI:57692"/>
    </ligand>
</feature>
<evidence type="ECO:0000256" key="3">
    <source>
        <dbReference type="ARBA" id="ARBA00022827"/>
    </source>
</evidence>
<dbReference type="GO" id="GO:0050660">
    <property type="term" value="F:flavin adenine dinucleotide binding"/>
    <property type="evidence" value="ECO:0007669"/>
    <property type="project" value="InterPro"/>
</dbReference>
<dbReference type="SUPFAM" id="SSF51905">
    <property type="entry name" value="FAD/NAD(P)-binding domain"/>
    <property type="match status" value="1"/>
</dbReference>
<accession>A0A7S0KG00</accession>
<dbReference type="EMBL" id="HBEW01003214">
    <property type="protein sequence ID" value="CAD8580134.1"/>
    <property type="molecule type" value="Transcribed_RNA"/>
</dbReference>
<reference evidence="14" key="1">
    <citation type="submission" date="2021-01" db="EMBL/GenBank/DDBJ databases">
        <authorList>
            <person name="Corre E."/>
            <person name="Pelletier E."/>
            <person name="Niang G."/>
            <person name="Scheremetjew M."/>
            <person name="Finn R."/>
            <person name="Kale V."/>
            <person name="Holt S."/>
            <person name="Cochrane G."/>
            <person name="Meng A."/>
            <person name="Brown T."/>
            <person name="Cohen L."/>
        </authorList>
    </citation>
    <scope>NUCLEOTIDE SEQUENCE</scope>
    <source>
        <strain evidence="14">Clade-D-RCC2572</strain>
    </source>
</reference>
<comment type="miscellaneous">
    <text evidence="11">The active site is a redox-active disulfide bond.</text>
</comment>
<dbReference type="Pfam" id="PF07992">
    <property type="entry name" value="Pyr_redox_2"/>
    <property type="match status" value="1"/>
</dbReference>
<feature type="domain" description="Pyridine nucleotide-disulphide oxidoreductase dimerisation" evidence="12">
    <location>
        <begin position="416"/>
        <end position="525"/>
    </location>
</feature>
<dbReference type="Gene3D" id="3.50.50.60">
    <property type="entry name" value="FAD/NAD(P)-binding domain"/>
    <property type="match status" value="2"/>
</dbReference>
<evidence type="ECO:0000256" key="10">
    <source>
        <dbReference type="PIRSR" id="PIRSR000350-4"/>
    </source>
</evidence>
<evidence type="ECO:0000256" key="5">
    <source>
        <dbReference type="ARBA" id="ARBA00023027"/>
    </source>
</evidence>
<dbReference type="InterPro" id="IPR001100">
    <property type="entry name" value="Pyr_nuc-diS_OxRdtase"/>
</dbReference>
<evidence type="ECO:0000256" key="6">
    <source>
        <dbReference type="ARBA" id="ARBA00023157"/>
    </source>
</evidence>
<feature type="binding site" evidence="9">
    <location>
        <position position="340"/>
    </location>
    <ligand>
        <name>NAD(+)</name>
        <dbReference type="ChEBI" id="CHEBI:57540"/>
    </ligand>
</feature>
<feature type="binding site" evidence="9">
    <location>
        <position position="382"/>
    </location>
    <ligand>
        <name>FAD</name>
        <dbReference type="ChEBI" id="CHEBI:57692"/>
    </ligand>
</feature>
<dbReference type="SUPFAM" id="SSF55424">
    <property type="entry name" value="FAD/NAD-linked reductases, dimerisation (C-terminal) domain"/>
    <property type="match status" value="1"/>
</dbReference>
<dbReference type="AlphaFoldDB" id="A0A7S0KG00"/>
<sequence length="535" mass="55615">MRRHALLAASRAAAVAHSAPRAAVGDAVARGVGSHDASHPSLAMSFRARCVGVGARRSFATGAPSEEQDVVIVGGGPGGYVAAIRAAQLGMRVTCVEGRGSLGGTCLNVGCIPSKALLNASHKFEDAKHGFAKHGITFGGEVSIDVGTMMQQKMKAVTGLTKGIEGLFKKNKVTYARGWGKLLAANEVEVTGEDGTRDVIKTKNVILATGSVPTPLPGVPADEETIVTSTGALDLKKVPETMVVIGGGVIGLELGSVWSRLGAKVTVVEFADKICGPAIDDEIRTSFQRSLKKQGFDFKLKTKVTSAVKKPEGGVTLTLEPSAGGESTTMDADVVLVATGRKPFTEGLGLEALGVEMTKNGQVVIDHHNFATNVPGVYAIGDIVAGPMLAHKAEEEGIACVDTLAGHVGHMNYDTIPSIIYTHPEVAWAGKTEAEVKASGVEYVIGKFPFMANSRARTNDDAEGMVKFVVEKATDKILGAHIMGPNAGELLGECVLAMEYGGTAEDIAKVCHGHPTLSEAVKEAAMASSGKAIHF</sequence>
<dbReference type="PANTHER" id="PTHR22912">
    <property type="entry name" value="DISULFIDE OXIDOREDUCTASE"/>
    <property type="match status" value="1"/>
</dbReference>
<dbReference type="GO" id="GO:0045252">
    <property type="term" value="C:oxoglutarate dehydrogenase complex"/>
    <property type="evidence" value="ECO:0007669"/>
    <property type="project" value="TreeGrafter"/>
</dbReference>
<evidence type="ECO:0000256" key="4">
    <source>
        <dbReference type="ARBA" id="ARBA00023002"/>
    </source>
</evidence>
<evidence type="ECO:0000259" key="13">
    <source>
        <dbReference type="Pfam" id="PF07992"/>
    </source>
</evidence>
<keyword evidence="2 11" id="KW-0285">Flavoprotein</keyword>
<feature type="active site" description="Proton acceptor" evidence="8">
    <location>
        <position position="514"/>
    </location>
</feature>
<evidence type="ECO:0000256" key="11">
    <source>
        <dbReference type="RuleBase" id="RU003692"/>
    </source>
</evidence>
<feature type="binding site" evidence="9">
    <location>
        <begin position="388"/>
        <end position="391"/>
    </location>
    <ligand>
        <name>FAD</name>
        <dbReference type="ChEBI" id="CHEBI:57692"/>
    </ligand>
</feature>
<evidence type="ECO:0000256" key="9">
    <source>
        <dbReference type="PIRSR" id="PIRSR000350-3"/>
    </source>
</evidence>
<dbReference type="NCBIfam" id="TIGR01350">
    <property type="entry name" value="lipoamide_DH"/>
    <property type="match status" value="1"/>
</dbReference>
<evidence type="ECO:0000256" key="1">
    <source>
        <dbReference type="ARBA" id="ARBA00007532"/>
    </source>
</evidence>
<evidence type="ECO:0000256" key="7">
    <source>
        <dbReference type="ARBA" id="ARBA00023284"/>
    </source>
</evidence>
<dbReference type="InterPro" id="IPR016156">
    <property type="entry name" value="FAD/NAD-linked_Rdtase_dimer_sf"/>
</dbReference>
<gene>
    <name evidence="14" type="ORF">OMED0929_LOCUS2638</name>
</gene>
<feature type="binding site" evidence="9">
    <location>
        <position position="269"/>
    </location>
    <ligand>
        <name>NAD(+)</name>
        <dbReference type="ChEBI" id="CHEBI:57540"/>
    </ligand>
</feature>
<keyword evidence="9" id="KW-0547">Nucleotide-binding</keyword>
<dbReference type="PROSITE" id="PS00076">
    <property type="entry name" value="PYRIDINE_REDOX_1"/>
    <property type="match status" value="1"/>
</dbReference>
<organism evidence="14">
    <name type="scientific">Ostreococcus mediterraneus</name>
    <dbReference type="NCBI Taxonomy" id="1486918"/>
    <lineage>
        <taxon>Eukaryota</taxon>
        <taxon>Viridiplantae</taxon>
        <taxon>Chlorophyta</taxon>
        <taxon>Mamiellophyceae</taxon>
        <taxon>Mamiellales</taxon>
        <taxon>Bathycoccaceae</taxon>
        <taxon>Ostreococcus</taxon>
    </lineage>
</organism>
<keyword evidence="7 11" id="KW-0676">Redox-active center</keyword>
<dbReference type="FunFam" id="3.30.390.30:FF:000001">
    <property type="entry name" value="Dihydrolipoyl dehydrogenase"/>
    <property type="match status" value="1"/>
</dbReference>
<proteinExistence type="inferred from homology"/>
<dbReference type="PRINTS" id="PR00411">
    <property type="entry name" value="PNDRDTASEI"/>
</dbReference>
<dbReference type="PRINTS" id="PR00368">
    <property type="entry name" value="FADPNR"/>
</dbReference>
<comment type="catalytic activity">
    <reaction evidence="11">
        <text>N(6)-[(R)-dihydrolipoyl]-L-lysyl-[protein] + NAD(+) = N(6)-[(R)-lipoyl]-L-lysyl-[protein] + NADH + H(+)</text>
        <dbReference type="Rhea" id="RHEA:15045"/>
        <dbReference type="Rhea" id="RHEA-COMP:10474"/>
        <dbReference type="Rhea" id="RHEA-COMP:10475"/>
        <dbReference type="ChEBI" id="CHEBI:15378"/>
        <dbReference type="ChEBI" id="CHEBI:57540"/>
        <dbReference type="ChEBI" id="CHEBI:57945"/>
        <dbReference type="ChEBI" id="CHEBI:83099"/>
        <dbReference type="ChEBI" id="CHEBI:83100"/>
        <dbReference type="EC" id="1.8.1.4"/>
    </reaction>
</comment>
<dbReference type="InterPro" id="IPR023753">
    <property type="entry name" value="FAD/NAD-binding_dom"/>
</dbReference>
<keyword evidence="4 11" id="KW-0560">Oxidoreductase</keyword>
<feature type="binding site" evidence="9">
    <location>
        <begin position="209"/>
        <end position="211"/>
    </location>
    <ligand>
        <name>FAD</name>
        <dbReference type="ChEBI" id="CHEBI:57692"/>
    </ligand>
</feature>
<keyword evidence="6" id="KW-1015">Disulfide bond</keyword>
<dbReference type="InterPro" id="IPR036188">
    <property type="entry name" value="FAD/NAD-bd_sf"/>
</dbReference>
<dbReference type="PANTHER" id="PTHR22912:SF223">
    <property type="entry name" value="DIHYDROLIPOYL DEHYDROGENASE 1, MITOCHONDRIAL"/>
    <property type="match status" value="1"/>
</dbReference>
<evidence type="ECO:0000259" key="12">
    <source>
        <dbReference type="Pfam" id="PF02852"/>
    </source>
</evidence>